<feature type="transmembrane region" description="Helical" evidence="7">
    <location>
        <begin position="179"/>
        <end position="198"/>
    </location>
</feature>
<dbReference type="Pfam" id="PF10204">
    <property type="entry name" value="DuoxA"/>
    <property type="match status" value="1"/>
</dbReference>
<sequence>MAALGHTFPFYAGPKPTFPMDTTSATIIMIFLTALVTFIVILPGIRGKTRLFWLLRVVTGLFIGAAILAVNFSSEWSVGQVSTNTSYKAFSSAWISADIGLQVGLGGVNITLTGTPVQQLNETINYNEEFTWRLGENYAEEYTKAMEKGLPDPVLYLAEKFTPRSPCGLYRQYHLAGHYASAMLWVAFLCWLLANVMLSMPVLVYGGYMLLATGIFQLLALLFFSMATSLTPPCPLHLGASVLHTHHGPAFWITLTTGLLCVLLGLAMVVAHRMQPHRLKAFFNQSVDEDPMLEWSPEEGGLLSPRYRSVADSPEPQDIPLSEASSTKAYSLPRRLSLVPADVGGLAPAARSALPGAFLSWGRSPDWVPLTGYPGARPACAVSPLSPGCSPRRFGPEGCEERWAEHSGDSPPPLRERGTGCLWRRGRKERKACGVRAMLPRLRPSCLDLPKCWHYRLEPPCPGPLQSFGAYPLYYLPGPYTHL</sequence>
<evidence type="ECO:0000256" key="4">
    <source>
        <dbReference type="ARBA" id="ARBA00022989"/>
    </source>
</evidence>
<dbReference type="GO" id="GO:0005789">
    <property type="term" value="C:endoplasmic reticulum membrane"/>
    <property type="evidence" value="ECO:0007669"/>
    <property type="project" value="InterPro"/>
</dbReference>
<dbReference type="GeneTree" id="ENSGT00390000008240"/>
<dbReference type="GO" id="GO:0015031">
    <property type="term" value="P:protein transport"/>
    <property type="evidence" value="ECO:0007669"/>
    <property type="project" value="InterPro"/>
</dbReference>
<dbReference type="STRING" id="9545.ENSMNEP00000039420"/>
<keyword evidence="9" id="KW-1185">Reference proteome</keyword>
<proteinExistence type="inferred from homology"/>
<keyword evidence="4 7" id="KW-1133">Transmembrane helix</keyword>
<name>A0A2K6DU34_MACNE</name>
<reference evidence="8" key="2">
    <citation type="submission" date="2025-09" db="UniProtKB">
        <authorList>
            <consortium name="Ensembl"/>
        </authorList>
    </citation>
    <scope>IDENTIFICATION</scope>
</reference>
<evidence type="ECO:0000256" key="6">
    <source>
        <dbReference type="ARBA" id="ARBA00023180"/>
    </source>
</evidence>
<dbReference type="PANTHER" id="PTHR31158:SF3">
    <property type="entry name" value="DUAL OXIDASE MATURATION FACTOR 1"/>
    <property type="match status" value="1"/>
</dbReference>
<evidence type="ECO:0000256" key="5">
    <source>
        <dbReference type="ARBA" id="ARBA00023136"/>
    </source>
</evidence>
<evidence type="ECO:0000256" key="7">
    <source>
        <dbReference type="SAM" id="Phobius"/>
    </source>
</evidence>
<dbReference type="PANTHER" id="PTHR31158">
    <property type="entry name" value="DUAL OXIDASE 2"/>
    <property type="match status" value="1"/>
</dbReference>
<feature type="transmembrane region" description="Helical" evidence="7">
    <location>
        <begin position="210"/>
        <end position="230"/>
    </location>
</feature>
<dbReference type="Ensembl" id="ENSMNET00000063906.1">
    <property type="protein sequence ID" value="ENSMNEP00000039420.1"/>
    <property type="gene ID" value="ENSMNEG00000042643.1"/>
</dbReference>
<dbReference type="Bgee" id="ENSMNEG00000042643">
    <property type="expression patterns" value="Expressed in multicellular organism"/>
</dbReference>
<evidence type="ECO:0000313" key="8">
    <source>
        <dbReference type="Ensembl" id="ENSMNEP00000039420.1"/>
    </source>
</evidence>
<keyword evidence="6" id="KW-0325">Glycoprotein</keyword>
<reference evidence="8" key="1">
    <citation type="submission" date="2025-08" db="UniProtKB">
        <authorList>
            <consortium name="Ensembl"/>
        </authorList>
    </citation>
    <scope>IDENTIFICATION</scope>
</reference>
<organism evidence="8 9">
    <name type="scientific">Macaca nemestrina</name>
    <name type="common">Pig-tailed macaque</name>
    <dbReference type="NCBI Taxonomy" id="9545"/>
    <lineage>
        <taxon>Eukaryota</taxon>
        <taxon>Metazoa</taxon>
        <taxon>Chordata</taxon>
        <taxon>Craniata</taxon>
        <taxon>Vertebrata</taxon>
        <taxon>Euteleostomi</taxon>
        <taxon>Mammalia</taxon>
        <taxon>Eutheria</taxon>
        <taxon>Euarchontoglires</taxon>
        <taxon>Primates</taxon>
        <taxon>Haplorrhini</taxon>
        <taxon>Catarrhini</taxon>
        <taxon>Cercopithecidae</taxon>
        <taxon>Cercopithecinae</taxon>
        <taxon>Macaca</taxon>
    </lineage>
</organism>
<feature type="transmembrane region" description="Helical" evidence="7">
    <location>
        <begin position="25"/>
        <end position="45"/>
    </location>
</feature>
<dbReference type="AlphaFoldDB" id="A0A2K6DU34"/>
<dbReference type="InterPro" id="IPR018469">
    <property type="entry name" value="Dual_oxidase_maturation_fac"/>
</dbReference>
<protein>
    <submittedName>
        <fullName evidence="8">Dual oxidase maturation factor 1</fullName>
    </submittedName>
</protein>
<keyword evidence="5 7" id="KW-0472">Membrane</keyword>
<keyword evidence="3 7" id="KW-0812">Transmembrane</keyword>
<evidence type="ECO:0000313" key="9">
    <source>
        <dbReference type="Proteomes" id="UP000233120"/>
    </source>
</evidence>
<comment type="similarity">
    <text evidence="2">Belongs to the DUOXA family.</text>
</comment>
<feature type="transmembrane region" description="Helical" evidence="7">
    <location>
        <begin position="52"/>
        <end position="72"/>
    </location>
</feature>
<dbReference type="Proteomes" id="UP000233120">
    <property type="component" value="Unassembled WGS sequence"/>
</dbReference>
<evidence type="ECO:0000256" key="3">
    <source>
        <dbReference type="ARBA" id="ARBA00022692"/>
    </source>
</evidence>
<dbReference type="GO" id="GO:0010729">
    <property type="term" value="P:positive regulation of hydrogen peroxide biosynthetic process"/>
    <property type="evidence" value="ECO:0007669"/>
    <property type="project" value="Ensembl"/>
</dbReference>
<accession>A0A2K6DU34</accession>
<dbReference type="GO" id="GO:2000609">
    <property type="term" value="P:regulation of thyroid hormone generation"/>
    <property type="evidence" value="ECO:0007669"/>
    <property type="project" value="Ensembl"/>
</dbReference>
<evidence type="ECO:0000256" key="1">
    <source>
        <dbReference type="ARBA" id="ARBA00004141"/>
    </source>
</evidence>
<feature type="transmembrane region" description="Helical" evidence="7">
    <location>
        <begin position="250"/>
        <end position="271"/>
    </location>
</feature>
<comment type="subcellular location">
    <subcellularLocation>
        <location evidence="1">Membrane</location>
        <topology evidence="1">Multi-pass membrane protein</topology>
    </subcellularLocation>
</comment>
<evidence type="ECO:0000256" key="2">
    <source>
        <dbReference type="ARBA" id="ARBA00009816"/>
    </source>
</evidence>
<dbReference type="GO" id="GO:0005886">
    <property type="term" value="C:plasma membrane"/>
    <property type="evidence" value="ECO:0007669"/>
    <property type="project" value="Ensembl"/>
</dbReference>
<dbReference type="GO" id="GO:0045666">
    <property type="term" value="P:positive regulation of neuron differentiation"/>
    <property type="evidence" value="ECO:0007669"/>
    <property type="project" value="Ensembl"/>
</dbReference>
<dbReference type="GO" id="GO:0042743">
    <property type="term" value="P:hydrogen peroxide metabolic process"/>
    <property type="evidence" value="ECO:0007669"/>
    <property type="project" value="Ensembl"/>
</dbReference>
<dbReference type="GO" id="GO:0050727">
    <property type="term" value="P:regulation of inflammatory response"/>
    <property type="evidence" value="ECO:0007669"/>
    <property type="project" value="Ensembl"/>
</dbReference>
<gene>
    <name evidence="8" type="primary">DUOXA1</name>
</gene>